<protein>
    <submittedName>
        <fullName evidence="2">Uncharacterized protein</fullName>
    </submittedName>
</protein>
<feature type="compositionally biased region" description="Polar residues" evidence="1">
    <location>
        <begin position="298"/>
        <end position="309"/>
    </location>
</feature>
<sequence length="390" mass="40862">MQRRKLIAGIGSVAAGAAAVTGTGALTSVNAERSIAVDVADDSDAFLAITPQRTSNGSEYASTSDGEIKFDFTETSVGGGGLNRNAETIIRDILQVRNQGTQDLIVGVTGLPEFMSIFSDDGSVAANGNSTSLNQDNNSPSSGNLALLRVGETMNDVGVIFRLNGEDASVLENFSGTLTFKAVAVRDLSNPDEVRNKYGLDEIASDPEPQTGTGGPESLVTAEVDDGATTTITMNVNDQIESVDGEFPANDTSFLVEANLDISSDGFGESQNDDMRFSYAGKDSAERPAATSDGGSLKRNTGTDGNTNRETTIEEELEGFSAEEVNNPNGEGYELTITWSELADDEGANLNRVPSEFQVNEVFISDGGGGIGQNSANPRALGINETYSTD</sequence>
<reference evidence="2 3" key="1">
    <citation type="journal article" date="2006" name="BMC Genomics">
        <title>The genome of the square archaeon Haloquadratum walsbyi: life at the limits of water activity.</title>
        <authorList>
            <person name="Bolhuis H.H."/>
            <person name="Palm P.P."/>
            <person name="Wende A.W."/>
            <person name="Falb M.M."/>
            <person name="Rampp M.M."/>
            <person name="Rodriguez-Valera F.F."/>
            <person name="Pfeiffer F.F."/>
            <person name="Oesterhelt D.D."/>
        </authorList>
    </citation>
    <scope>NUCLEOTIDE SEQUENCE [LARGE SCALE GENOMIC DNA]</scope>
    <source>
        <strain evidence="3">DSM 16790 / HBSQ001</strain>
    </source>
</reference>
<organism evidence="2 3">
    <name type="scientific">Haloquadratum walsbyi (strain DSM 16790 / HBSQ001)</name>
    <dbReference type="NCBI Taxonomy" id="362976"/>
    <lineage>
        <taxon>Archaea</taxon>
        <taxon>Methanobacteriati</taxon>
        <taxon>Methanobacteriota</taxon>
        <taxon>Stenosarchaea group</taxon>
        <taxon>Halobacteria</taxon>
        <taxon>Halobacteriales</taxon>
        <taxon>Haloferacaceae</taxon>
        <taxon>Haloquadratum</taxon>
    </lineage>
</organism>
<dbReference type="HOGENOM" id="CLU_707146_0_0_2"/>
<dbReference type="KEGG" id="hwa:HQ_1598A"/>
<dbReference type="RefSeq" id="WP_052288728.1">
    <property type="nucleotide sequence ID" value="NC_008212.1"/>
</dbReference>
<evidence type="ECO:0000313" key="3">
    <source>
        <dbReference type="Proteomes" id="UP000001975"/>
    </source>
</evidence>
<dbReference type="GeneID" id="25393369"/>
<dbReference type="AlphaFoldDB" id="Q18JS8"/>
<proteinExistence type="predicted"/>
<evidence type="ECO:0000256" key="1">
    <source>
        <dbReference type="SAM" id="MobiDB-lite"/>
    </source>
</evidence>
<accession>Q18JS8</accession>
<keyword evidence="3" id="KW-1185">Reference proteome</keyword>
<feature type="region of interest" description="Disordered" evidence="1">
    <location>
        <begin position="367"/>
        <end position="390"/>
    </location>
</feature>
<name>Q18JS8_HALWD</name>
<dbReference type="Proteomes" id="UP000001975">
    <property type="component" value="Chromosome"/>
</dbReference>
<dbReference type="eggNOG" id="arCOG02696">
    <property type="taxonomic scope" value="Archaea"/>
</dbReference>
<evidence type="ECO:0000313" key="2">
    <source>
        <dbReference type="EMBL" id="CAJ51726.2"/>
    </source>
</evidence>
<dbReference type="EMBL" id="AM180088">
    <property type="protein sequence ID" value="CAJ51726.2"/>
    <property type="molecule type" value="Genomic_DNA"/>
</dbReference>
<feature type="region of interest" description="Disordered" evidence="1">
    <location>
        <begin position="264"/>
        <end position="309"/>
    </location>
</feature>
<gene>
    <name evidence="2" type="ordered locus">HQ_1598A</name>
</gene>
<feature type="region of interest" description="Disordered" evidence="1">
    <location>
        <begin position="201"/>
        <end position="220"/>
    </location>
</feature>